<dbReference type="Pfam" id="PF08878">
    <property type="entry name" value="HamA"/>
    <property type="match status" value="1"/>
</dbReference>
<evidence type="ECO:0000259" key="1">
    <source>
        <dbReference type="Pfam" id="PF08878"/>
    </source>
</evidence>
<comment type="caution">
    <text evidence="2">The sequence shown here is derived from an EMBL/GenBank/DDBJ whole genome shotgun (WGS) entry which is preliminary data.</text>
</comment>
<organism evidence="2 3">
    <name type="scientific">Aeromonas hydrophila</name>
    <dbReference type="NCBI Taxonomy" id="644"/>
    <lineage>
        <taxon>Bacteria</taxon>
        <taxon>Pseudomonadati</taxon>
        <taxon>Pseudomonadota</taxon>
        <taxon>Gammaproteobacteria</taxon>
        <taxon>Aeromonadales</taxon>
        <taxon>Aeromonadaceae</taxon>
        <taxon>Aeromonas</taxon>
    </lineage>
</organism>
<dbReference type="RefSeq" id="WP_319900037.1">
    <property type="nucleotide sequence ID" value="NZ_CP188773.1"/>
</dbReference>
<sequence>MEAYLQPQLKNHQEIKNILKQVNVTHVLSDGRKVKTLLVYLPIKNGVSSHDEFFEKIKNGILYNFVFSCREIEKKLGIEDTNSAKRLFDRAIRKISQKTAKGELGELILFTLLDVYFKAPKILSKISLKTNPRMPVFGADAVHGQYINGEFRLYLGESKLYKSFKNAASEAAKSIKTAKDKYSDEFDLLESYMDFPNIDSELEEKLLNLLDPFSENDISELIHSPCFIGFAEPEIIGQAVTEDDFVIKYSELALAYIGDFYHQVEHHGSNIEEVALIMLPFSCVDVLVDDFKAYLGIKK</sequence>
<name>A0AAD3U8Z3_AERHY</name>
<evidence type="ECO:0000313" key="2">
    <source>
        <dbReference type="EMBL" id="HAT6343138.1"/>
    </source>
</evidence>
<evidence type="ECO:0000313" key="3">
    <source>
        <dbReference type="Proteomes" id="UP000859505"/>
    </source>
</evidence>
<gene>
    <name evidence="2" type="ORF">JAJ28_000827</name>
</gene>
<accession>A0AAD3U8Z3</accession>
<reference evidence="2" key="2">
    <citation type="submission" date="2020-01" db="EMBL/GenBank/DDBJ databases">
        <authorList>
            <consortium name="NCBI Pathogen Detection Project"/>
        </authorList>
    </citation>
    <scope>NUCLEOTIDE SEQUENCE</scope>
    <source>
        <strain evidence="2">OLC2673_Aeromonas</strain>
    </source>
</reference>
<reference evidence="2" key="1">
    <citation type="journal article" date="2018" name="Genome Biol.">
        <title>SKESA: strategic k-mer extension for scrupulous assemblies.</title>
        <authorList>
            <person name="Souvorov A."/>
            <person name="Agarwala R."/>
            <person name="Lipman D.J."/>
        </authorList>
    </citation>
    <scope>NUCLEOTIDE SEQUENCE</scope>
    <source>
        <strain evidence="2">OLC2673_Aeromonas</strain>
    </source>
</reference>
<dbReference type="InterPro" id="IPR014976">
    <property type="entry name" value="AbpA_HamA_C"/>
</dbReference>
<protein>
    <submittedName>
        <fullName evidence="2">DUF1837 domain-containing protein</fullName>
    </submittedName>
</protein>
<dbReference type="AlphaFoldDB" id="A0AAD3U8Z3"/>
<dbReference type="Proteomes" id="UP000859505">
    <property type="component" value="Unassembled WGS sequence"/>
</dbReference>
<dbReference type="EMBL" id="DACTUL010000004">
    <property type="protein sequence ID" value="HAT6343138.1"/>
    <property type="molecule type" value="Genomic_DNA"/>
</dbReference>
<proteinExistence type="predicted"/>
<feature type="domain" description="Anti-bacteriophage protein A/HamA C-terminal" evidence="1">
    <location>
        <begin position="23"/>
        <end position="293"/>
    </location>
</feature>